<dbReference type="EMBL" id="BAABRP010000024">
    <property type="protein sequence ID" value="GAA5514775.1"/>
    <property type="molecule type" value="Genomic_DNA"/>
</dbReference>
<accession>A0ABP9WE79</accession>
<proteinExistence type="predicted"/>
<comment type="caution">
    <text evidence="1">The sequence shown here is derived from an EMBL/GenBank/DDBJ whole genome shotgun (WGS) entry which is preliminary data.</text>
</comment>
<organism evidence="1 2">
    <name type="scientific">Deinococcus carri</name>
    <dbReference type="NCBI Taxonomy" id="1211323"/>
    <lineage>
        <taxon>Bacteria</taxon>
        <taxon>Thermotogati</taxon>
        <taxon>Deinococcota</taxon>
        <taxon>Deinococci</taxon>
        <taxon>Deinococcales</taxon>
        <taxon>Deinococcaceae</taxon>
        <taxon>Deinococcus</taxon>
    </lineage>
</organism>
<name>A0ABP9WE79_9DEIO</name>
<protein>
    <submittedName>
        <fullName evidence="1">Uncharacterized protein</fullName>
    </submittedName>
</protein>
<reference evidence="1 2" key="1">
    <citation type="submission" date="2024-02" db="EMBL/GenBank/DDBJ databases">
        <title>Deinococcus carri NBRC 110142.</title>
        <authorList>
            <person name="Ichikawa N."/>
            <person name="Katano-Makiyama Y."/>
            <person name="Hidaka K."/>
        </authorList>
    </citation>
    <scope>NUCLEOTIDE SEQUENCE [LARGE SCALE GENOMIC DNA]</scope>
    <source>
        <strain evidence="1 2">NBRC 110142</strain>
    </source>
</reference>
<gene>
    <name evidence="1" type="ORF">Dcar01_03536</name>
</gene>
<keyword evidence="2" id="KW-1185">Reference proteome</keyword>
<dbReference type="Proteomes" id="UP001401887">
    <property type="component" value="Unassembled WGS sequence"/>
</dbReference>
<evidence type="ECO:0000313" key="2">
    <source>
        <dbReference type="Proteomes" id="UP001401887"/>
    </source>
</evidence>
<dbReference type="RefSeq" id="WP_345467884.1">
    <property type="nucleotide sequence ID" value="NZ_BAABRP010000024.1"/>
</dbReference>
<sequence>MALTDAELKRLRVLVTPPAWAAHNALPEAEKVNVEDAFEVYGDLRLVAADVLEAACLKASSTAATAPGKRRIKVGPIELERSAAGTVDGIQATTWCALATRLREEASGSGFPGPVFTEVEG</sequence>
<evidence type="ECO:0000313" key="1">
    <source>
        <dbReference type="EMBL" id="GAA5514775.1"/>
    </source>
</evidence>